<keyword evidence="2" id="KW-1185">Reference proteome</keyword>
<protein>
    <submittedName>
        <fullName evidence="1">Uncharacterized protein</fullName>
    </submittedName>
</protein>
<dbReference type="RefSeq" id="WP_003386678.1">
    <property type="nucleotide sequence ID" value="NZ_APBN01000001.1"/>
</dbReference>
<dbReference type="Proteomes" id="UP000012081">
    <property type="component" value="Unassembled WGS sequence"/>
</dbReference>
<proteinExistence type="predicted"/>
<accession>M8DMG5</accession>
<organism evidence="1 2">
    <name type="scientific">Brevibacillus borstelensis AK1</name>
    <dbReference type="NCBI Taxonomy" id="1300222"/>
    <lineage>
        <taxon>Bacteria</taxon>
        <taxon>Bacillati</taxon>
        <taxon>Bacillota</taxon>
        <taxon>Bacilli</taxon>
        <taxon>Bacillales</taxon>
        <taxon>Paenibacillaceae</taxon>
        <taxon>Brevibacillus</taxon>
    </lineage>
</organism>
<dbReference type="GeneID" id="89498808"/>
<reference evidence="1 2" key="1">
    <citation type="submission" date="2013-03" db="EMBL/GenBank/DDBJ databases">
        <title>Assembly of a new bacterial strain Brevibacillus borstelensis AK1.</title>
        <authorList>
            <person name="Rajan I."/>
            <person name="PoliReddy D."/>
            <person name="Sugumar T."/>
            <person name="Rathinam K."/>
            <person name="Alqarawi S."/>
            <person name="Khalil A.B."/>
            <person name="Sivakumar N."/>
        </authorList>
    </citation>
    <scope>NUCLEOTIDE SEQUENCE [LARGE SCALE GENOMIC DNA]</scope>
    <source>
        <strain evidence="1 2">AK1</strain>
    </source>
</reference>
<dbReference type="STRING" id="1300222.I532_04500"/>
<dbReference type="OrthoDB" id="2472714at2"/>
<gene>
    <name evidence="1" type="ORF">I532_04500</name>
</gene>
<comment type="caution">
    <text evidence="1">The sequence shown here is derived from an EMBL/GenBank/DDBJ whole genome shotgun (WGS) entry which is preliminary data.</text>
</comment>
<evidence type="ECO:0000313" key="1">
    <source>
        <dbReference type="EMBL" id="EMT54838.1"/>
    </source>
</evidence>
<evidence type="ECO:0000313" key="2">
    <source>
        <dbReference type="Proteomes" id="UP000012081"/>
    </source>
</evidence>
<dbReference type="AlphaFoldDB" id="M8DMG5"/>
<name>M8DMG5_9BACL</name>
<dbReference type="PATRIC" id="fig|1300222.3.peg.931"/>
<sequence length="149" mass="16840">MLQRLIELWDQNMPENGMIHDVILRSEHSLLEDEETKEVKLIIAPAEGEQPAASVFLYELEPGKSCEVEIELEYPGLDLSEQGERLWEQAREIVAEVSLSEKKRFLAPGQLAEATFILDYHFVVECSDEEGTEKIIKQAASDLGKLLGL</sequence>
<dbReference type="EMBL" id="APBN01000001">
    <property type="protein sequence ID" value="EMT54838.1"/>
    <property type="molecule type" value="Genomic_DNA"/>
</dbReference>